<evidence type="ECO:0000313" key="1">
    <source>
        <dbReference type="EMBL" id="ACF09779.1"/>
    </source>
</evidence>
<accession>B3V655</accession>
<organism evidence="1">
    <name type="scientific">uncultured marine crenarchaeote KM3-153-F8</name>
    <dbReference type="NCBI Taxonomy" id="526665"/>
    <lineage>
        <taxon>Archaea</taxon>
        <taxon>Nitrososphaerota</taxon>
        <taxon>Nitrososphaeria</taxon>
        <taxon>Nitrosopumilales</taxon>
        <taxon>environmental samples</taxon>
    </lineage>
</organism>
<dbReference type="Pfam" id="PF09754">
    <property type="entry name" value="PAC2"/>
    <property type="match status" value="1"/>
</dbReference>
<dbReference type="PANTHER" id="PTHR35610">
    <property type="entry name" value="3-ISOPROPYLMALATE DEHYDRATASE-RELATED"/>
    <property type="match status" value="1"/>
</dbReference>
<dbReference type="SUPFAM" id="SSF159659">
    <property type="entry name" value="Cgl1923-like"/>
    <property type="match status" value="1"/>
</dbReference>
<reference evidence="1" key="2">
    <citation type="submission" date="2008-08" db="EMBL/GenBank/DDBJ databases">
        <authorList>
            <person name="Martin-Cuadrado A.-B."/>
            <person name="Rodriguez-Valera F."/>
            <person name="Moreira D."/>
            <person name="Alba J.-C."/>
            <person name="Ivars-Martinez E."/>
            <person name="Henn M.R."/>
            <person name="Talla E."/>
            <person name="Lopez-Garcia P."/>
        </authorList>
    </citation>
    <scope>NUCLEOTIDE SEQUENCE</scope>
</reference>
<proteinExistence type="predicted"/>
<dbReference type="EMBL" id="EU686631">
    <property type="protein sequence ID" value="ACF09779.1"/>
    <property type="molecule type" value="Genomic_DNA"/>
</dbReference>
<evidence type="ECO:0008006" key="2">
    <source>
        <dbReference type="Google" id="ProtNLM"/>
    </source>
</evidence>
<reference evidence="1" key="1">
    <citation type="journal article" date="2008" name="ISME J.">
        <title>Hindsight in the relative abundance, metabolic potential and genome dynamics of uncultivated marine archaea from comparative metagenomic analyses of bathypelagic plankton of different oceanic regions.</title>
        <authorList>
            <person name="Martin-Cuadrado A.B."/>
            <person name="Rodriguez-Valera F."/>
            <person name="Moreira D."/>
            <person name="Alba J.C."/>
            <person name="Ivars-Martinez E."/>
            <person name="Henn M.R."/>
            <person name="Talla E."/>
            <person name="Lopez-Garcia P."/>
        </authorList>
    </citation>
    <scope>NUCLEOTIDE SEQUENCE</scope>
</reference>
<dbReference type="PANTHER" id="PTHR35610:SF3">
    <property type="entry name" value="PROTEASOME ASSEMBLY CHAPERONE FAMILY PROTEIN"/>
    <property type="match status" value="1"/>
</dbReference>
<dbReference type="AlphaFoldDB" id="B3V655"/>
<protein>
    <recommendedName>
        <fullName evidence="2">Proteasome assembly chaperone family protein</fullName>
    </recommendedName>
</protein>
<name>B3V655_9ARCH</name>
<dbReference type="Gene3D" id="3.40.50.10900">
    <property type="entry name" value="PAC-like subunit"/>
    <property type="match status" value="1"/>
</dbReference>
<sequence length="234" mass="26599">MTNTKLIPEDYNFKNVSLITGFHGIGSTGYLAIKHIIQTLNLERVAFLDNEHSPPLSSVKSGRIVTPFEIYKSKNLAFLRMEVPPLNNNELSFFREVCDLIISKSFKEIILIGGLDSVLKTDNTTFRYVKTESYTLPAFFNKSIQLEDDRLIVGPVAQILNFMEIKNFPTFCILPYASATRIDPRASSEAIKLISKIFNFNIEIDSLLKQAEKFELTEPAVQNTSQYKNPDIYT</sequence>
<dbReference type="InterPro" id="IPR038389">
    <property type="entry name" value="PSMG2_sf"/>
</dbReference>
<dbReference type="InterPro" id="IPR019151">
    <property type="entry name" value="Proteasome_assmbl_chaperone_2"/>
</dbReference>